<gene>
    <name evidence="3" type="ORF">GCM10011390_08040</name>
</gene>
<comment type="caution">
    <text evidence="3">The sequence shown here is derived from an EMBL/GenBank/DDBJ whole genome shotgun (WGS) entry which is preliminary data.</text>
</comment>
<reference evidence="3" key="2">
    <citation type="submission" date="2020-09" db="EMBL/GenBank/DDBJ databases">
        <authorList>
            <person name="Sun Q."/>
            <person name="Zhou Y."/>
        </authorList>
    </citation>
    <scope>NUCLEOTIDE SEQUENCE</scope>
    <source>
        <strain evidence="3">CGMCC 1.15367</strain>
    </source>
</reference>
<dbReference type="RefSeq" id="WP_188906900.1">
    <property type="nucleotide sequence ID" value="NZ_BMIQ01000001.1"/>
</dbReference>
<evidence type="ECO:0000313" key="3">
    <source>
        <dbReference type="EMBL" id="GGD91687.1"/>
    </source>
</evidence>
<feature type="domain" description="YhaN AAA" evidence="2">
    <location>
        <begin position="1"/>
        <end position="202"/>
    </location>
</feature>
<evidence type="ECO:0000256" key="1">
    <source>
        <dbReference type="SAM" id="Coils"/>
    </source>
</evidence>
<accession>A0A916ZFD7</accession>
<dbReference type="Pfam" id="PF13514">
    <property type="entry name" value="AAA_27"/>
    <property type="match status" value="1"/>
</dbReference>
<dbReference type="PANTHER" id="PTHR41259">
    <property type="entry name" value="DOUBLE-STRAND BREAK REPAIR RAD50 ATPASE, PUTATIVE-RELATED"/>
    <property type="match status" value="1"/>
</dbReference>
<protein>
    <submittedName>
        <fullName evidence="3">Sugar translocase</fullName>
    </submittedName>
</protein>
<sequence>MRLRRLDLTRYGKFTERSLDFGASAPGEPDFHIVYGLNEAGKSTAFAAYLDLLFGIEERSRYNFLHAYPAMEVGACLEFDGASHDLVRRKLRAGSLLDPSGRPVGETLLAGALSGLTRDAYRTMFSLDDETLERGGDAILQSKGDLGELLFSASAGLAEVSAVLAELGEEAGRIHRKKAQSTEIAGLKHRLRELKGEREAIDTAVSAFASLRAGLARASETYEATMAETAEVKARLDRARRLLRAHPLAVEQEDLGRDLARHAGLPRPPADWSAELPGLMVAQSRLETRREGVAEAIARLGAEIGTITVDEALLAEGEAIRSLVERRGRFAGAAEDLPQRRLALASAESAIAGLVDALGRPAEGDASALVLPAPVAGALRELIETRSGIEARQATAEREWREASERLRQAREGEERAAGADAAGEAELRAVEVVLRRLRQGETAARRRLAEQDLARQHRRVAEAIEALAPWSGDAARLRALNLPEARRIEAWRARAGAIERRQTGHRDRRRALAEAMAEGEARLAGLRMTVGAIDDAEAARLRAARDAAWTAHLERLDEGSARHFATALEADDRLTDDRLRQAALIADLRAAKARLDDEHRAAAREAALETEAETEAAALLAEIDEALPLDLGWTAETPVETRLDRIAGWSRRRDEALGAFTLLADGEAELEGLDRTAERDREALAKALARCGESGDGLTLPDLVALAEALLTRQTAEQAERLALTRRVGEAEAALATRREDRDAANAEAATWDRRWREALAATWMPADQPLSAVREVLSVLDRLPALLRERNEARRRIASLEEECEAFVLAVAGLCRRLGHETRPEAPEEAARDLGLALERAERARDARRERLAERDRLCGEAEAIAADLERQGQRKAELTAFFAVATLDEVNSAVAACAERDRIEVRRAELARRILGELRAASLDEALAELATGDLPAVEREEAELAARLDDLEARRQAAFGERTRAEDRLAAVGGDDAVARLETERRTALLRIEEAALRYLRLRTGALVAQGALRVYRDKHQSSMMNRASEAFAAMTRGDYAGLSTRSDKDRETLIGLAREGGSKLAADMSKGTRFQLYLALRLAGYREFATARRAVPFVADDIMETFDEPRSTEVLRLLAEMSRLGQVVYLTHHRHICDIAASVEPGVRIHRL</sequence>
<reference evidence="3" key="1">
    <citation type="journal article" date="2014" name="Int. J. Syst. Evol. Microbiol.">
        <title>Complete genome sequence of Corynebacterium casei LMG S-19264T (=DSM 44701T), isolated from a smear-ripened cheese.</title>
        <authorList>
            <consortium name="US DOE Joint Genome Institute (JGI-PGF)"/>
            <person name="Walter F."/>
            <person name="Albersmeier A."/>
            <person name="Kalinowski J."/>
            <person name="Ruckert C."/>
        </authorList>
    </citation>
    <scope>NUCLEOTIDE SEQUENCE</scope>
    <source>
        <strain evidence="3">CGMCC 1.15367</strain>
    </source>
</reference>
<dbReference type="PANTHER" id="PTHR41259:SF1">
    <property type="entry name" value="DOUBLE-STRAND BREAK REPAIR RAD50 ATPASE, PUTATIVE-RELATED"/>
    <property type="match status" value="1"/>
</dbReference>
<dbReference type="Proteomes" id="UP000644699">
    <property type="component" value="Unassembled WGS sequence"/>
</dbReference>
<evidence type="ECO:0000259" key="2">
    <source>
        <dbReference type="Pfam" id="PF13514"/>
    </source>
</evidence>
<name>A0A916ZFD7_9HYPH</name>
<evidence type="ECO:0000313" key="4">
    <source>
        <dbReference type="Proteomes" id="UP000644699"/>
    </source>
</evidence>
<dbReference type="InterPro" id="IPR027417">
    <property type="entry name" value="P-loop_NTPase"/>
</dbReference>
<proteinExistence type="predicted"/>
<dbReference type="Gene3D" id="3.40.50.300">
    <property type="entry name" value="P-loop containing nucleotide triphosphate hydrolases"/>
    <property type="match status" value="2"/>
</dbReference>
<dbReference type="SUPFAM" id="SSF52540">
    <property type="entry name" value="P-loop containing nucleoside triphosphate hydrolases"/>
    <property type="match status" value="1"/>
</dbReference>
<feature type="coiled-coil region" evidence="1">
    <location>
        <begin position="938"/>
        <end position="1002"/>
    </location>
</feature>
<keyword evidence="4" id="KW-1185">Reference proteome</keyword>
<dbReference type="InterPro" id="IPR038734">
    <property type="entry name" value="YhaN_AAA"/>
</dbReference>
<dbReference type="AlphaFoldDB" id="A0A916ZFD7"/>
<organism evidence="3 4">
    <name type="scientific">Aureimonas endophytica</name>
    <dbReference type="NCBI Taxonomy" id="2027858"/>
    <lineage>
        <taxon>Bacteria</taxon>
        <taxon>Pseudomonadati</taxon>
        <taxon>Pseudomonadota</taxon>
        <taxon>Alphaproteobacteria</taxon>
        <taxon>Hyphomicrobiales</taxon>
        <taxon>Aurantimonadaceae</taxon>
        <taxon>Aureimonas</taxon>
    </lineage>
</organism>
<keyword evidence="1" id="KW-0175">Coiled coil</keyword>
<feature type="coiled-coil region" evidence="1">
    <location>
        <begin position="785"/>
        <end position="812"/>
    </location>
</feature>
<dbReference type="EMBL" id="BMIQ01000001">
    <property type="protein sequence ID" value="GGD91687.1"/>
    <property type="molecule type" value="Genomic_DNA"/>
</dbReference>